<feature type="compositionally biased region" description="Basic and acidic residues" evidence="7">
    <location>
        <begin position="1301"/>
        <end position="1314"/>
    </location>
</feature>
<feature type="domain" description="EGF-like" evidence="8">
    <location>
        <begin position="612"/>
        <end position="651"/>
    </location>
</feature>
<dbReference type="PROSITE" id="PS50026">
    <property type="entry name" value="EGF_3"/>
    <property type="match status" value="10"/>
</dbReference>
<feature type="disulfide bond" evidence="6">
    <location>
        <begin position="820"/>
        <end position="829"/>
    </location>
</feature>
<dbReference type="GO" id="GO:0005509">
    <property type="term" value="F:calcium ion binding"/>
    <property type="evidence" value="ECO:0007669"/>
    <property type="project" value="InterPro"/>
</dbReference>
<dbReference type="SMART" id="SM00179">
    <property type="entry name" value="EGF_CA"/>
    <property type="match status" value="6"/>
</dbReference>
<dbReference type="InterPro" id="IPR001881">
    <property type="entry name" value="EGF-like_Ca-bd_dom"/>
</dbReference>
<sequence length="1330" mass="140201">MTVTCTCTDSCQDTGSCTFIVNVDAPNTPPAITCPADFTVKVNVGATGDLVTFNPPVCIDPDQNNQNLAVSCNPMGNSFLPLGSNTVTCSCTDLSGGTDTCSFTVTVFQNTPPTIICPAPVRVISLPGNVGNTVTYNPPQCFDAEDNQNQLQTSCSQPSGAFFQGVGPMTVTCTCTDSCQDTDSCTFIVNIDVPNVPPIITCPADVTIKVNSGVPGGVVTYDNPGCIDPDGNNQNLVISCNPLSNSFSLLGLNDVTCTCTDLVGDIDSCSFFVNVIENTPPSISCPEPITLPSDAGNVGTTVFYGDPQCIDAEDTPNLLPTTCSQGSGTFFNVIGPTSVTCSCTDSCQETDTCTFVVTIEAIDETPPTIINCPADVTEIVEFGVPGAVVSWVEPTARDDSGFASIVSRSHVPNSFFVEEKTTVVYTFQDAVGNEATCEFCVIIIFAADNEPPVAICPGDVTGEVLRGNEGTIVTFQEPFATDNSGSVELANSPQWYSGFYFPVGVTPVLYTFSDDAGNTASCNFLVTVVEVSPCDSNPCQNAGVCFALSLTDFTCVCPPCFQGTLCEISIPNPCNLVNNCQNGGECQLYEGSCTQTFCECQQCTRGDLCEIRVNPCDDNPCQNGAQCVPDPEDCCAYTCQCLGCFTGPLCADLFNPCTPNPCNNNGVCVQSPGSCLDYTCQCQGCFDGFNCQNAILDPCIFSPCLNGGRCSRTPGSCSTYTCDCLDGFSGPLCQDRVVQQKNPCLAFPCENDGCCVTLSNNNYKCLCRDGYAGFNCESRTGPLVPASCDSSPCQNGATCYNSYSSDSPEQFYIPQYTCACPNGFSGTNCATSTAQNVLLDTCRQSGRICLNQGTCQNTFCSFNQDMGTFCNCREGFYGENCEFTASNPCFPSPCRNGGQCMSFTKYFVCQCPFGFSGITCEVPGIDDTPPTIINCPQDITVTANAGENFAIVTWPEFFVNDNSGVVTLVRGTGAPDARYLVGTRSIQYQYRDPAGNTASCEFQITVLPSTPVNTPPSAPVCPTVTETAAAGQTLAVVFYDTIVCADDQQGSIVAACTQPSGSSFPIGQSQVSCTCTDNGGLTNGCTFNVVVQGVCNPSPCLNGGTCFPAPGTLLGFACQCINGFTGQNCQTPITGVCLPSPCVNGGICQVDPTTPSGVRCINCATGFAGELCAEDLVIVQDLTQGVFASDNIRSGMRTYADGLMRGWIIQGTANLDITFLQLDLRPGDILRYGPGNILGVAEIDSFNGDTLASIGSRASRPLTSNSMWVAFTTNNDGNAGTGFAIRIQQGISAPARKRRSLRSDKNDTRVSQRADRSTALADIFLGNQAD</sequence>
<dbReference type="Pfam" id="PF00008">
    <property type="entry name" value="EGF"/>
    <property type="match status" value="1"/>
</dbReference>
<dbReference type="CDD" id="cd00054">
    <property type="entry name" value="EGF_CA"/>
    <property type="match status" value="3"/>
</dbReference>
<evidence type="ECO:0000259" key="9">
    <source>
        <dbReference type="PROSITE" id="PS50825"/>
    </source>
</evidence>
<dbReference type="SUPFAM" id="SSF57196">
    <property type="entry name" value="EGF/Laminin"/>
    <property type="match status" value="7"/>
</dbReference>
<feature type="domain" description="HYR" evidence="9">
    <location>
        <begin position="23"/>
        <end position="109"/>
    </location>
</feature>
<dbReference type="PANTHER" id="PTHR24273:SF32">
    <property type="entry name" value="HYALIN"/>
    <property type="match status" value="1"/>
</dbReference>
<feature type="domain" description="EGF-like" evidence="8">
    <location>
        <begin position="784"/>
        <end position="830"/>
    </location>
</feature>
<evidence type="ECO:0000256" key="3">
    <source>
        <dbReference type="ARBA" id="ARBA00022737"/>
    </source>
</evidence>
<name>A0A9Q1BXG8_HOLLE</name>
<comment type="caution">
    <text evidence="6">Lacks conserved residue(s) required for the propagation of feature annotation.</text>
</comment>
<organism evidence="10 11">
    <name type="scientific">Holothuria leucospilota</name>
    <name type="common">Black long sea cucumber</name>
    <name type="synonym">Mertensiothuria leucospilota</name>
    <dbReference type="NCBI Taxonomy" id="206669"/>
    <lineage>
        <taxon>Eukaryota</taxon>
        <taxon>Metazoa</taxon>
        <taxon>Echinodermata</taxon>
        <taxon>Eleutherozoa</taxon>
        <taxon>Echinozoa</taxon>
        <taxon>Holothuroidea</taxon>
        <taxon>Aspidochirotacea</taxon>
        <taxon>Aspidochirotida</taxon>
        <taxon>Holothuriidae</taxon>
        <taxon>Holothuria</taxon>
    </lineage>
</organism>
<dbReference type="InterPro" id="IPR003410">
    <property type="entry name" value="HYR_dom"/>
</dbReference>
<evidence type="ECO:0000256" key="5">
    <source>
        <dbReference type="ARBA" id="ARBA00023180"/>
    </source>
</evidence>
<feature type="domain" description="EGF-like" evidence="8">
    <location>
        <begin position="838"/>
        <end position="882"/>
    </location>
</feature>
<dbReference type="PROSITE" id="PS00022">
    <property type="entry name" value="EGF_1"/>
    <property type="match status" value="10"/>
</dbReference>
<feature type="domain" description="EGF-like" evidence="8">
    <location>
        <begin position="1091"/>
        <end position="1130"/>
    </location>
</feature>
<accession>A0A9Q1BXG8</accession>
<evidence type="ECO:0000256" key="2">
    <source>
        <dbReference type="ARBA" id="ARBA00022729"/>
    </source>
</evidence>
<keyword evidence="3" id="KW-0677">Repeat</keyword>
<feature type="domain" description="HYR" evidence="9">
    <location>
        <begin position="193"/>
        <end position="277"/>
    </location>
</feature>
<feature type="domain" description="HYR" evidence="9">
    <location>
        <begin position="1012"/>
        <end position="1093"/>
    </location>
</feature>
<comment type="caution">
    <text evidence="10">The sequence shown here is derived from an EMBL/GenBank/DDBJ whole genome shotgun (WGS) entry which is preliminary data.</text>
</comment>
<feature type="domain" description="EGF-like" evidence="8">
    <location>
        <begin position="1133"/>
        <end position="1173"/>
    </location>
</feature>
<feature type="region of interest" description="Disordered" evidence="7">
    <location>
        <begin position="1294"/>
        <end position="1314"/>
    </location>
</feature>
<dbReference type="InterPro" id="IPR000742">
    <property type="entry name" value="EGF"/>
</dbReference>
<feature type="disulfide bond" evidence="6">
    <location>
        <begin position="1163"/>
        <end position="1172"/>
    </location>
</feature>
<keyword evidence="5" id="KW-0325">Glycoprotein</keyword>
<evidence type="ECO:0000256" key="4">
    <source>
        <dbReference type="ARBA" id="ARBA00023157"/>
    </source>
</evidence>
<dbReference type="PROSITE" id="PS01186">
    <property type="entry name" value="EGF_2"/>
    <property type="match status" value="6"/>
</dbReference>
<feature type="disulfide bond" evidence="6">
    <location>
        <begin position="872"/>
        <end position="881"/>
    </location>
</feature>
<dbReference type="Pfam" id="PF02494">
    <property type="entry name" value="HYR"/>
    <property type="match status" value="8"/>
</dbReference>
<evidence type="ECO:0000256" key="6">
    <source>
        <dbReference type="PROSITE-ProRule" id="PRU00076"/>
    </source>
</evidence>
<dbReference type="PANTHER" id="PTHR24273">
    <property type="entry name" value="FI04643P-RELATED"/>
    <property type="match status" value="1"/>
</dbReference>
<feature type="domain" description="EGF-like" evidence="8">
    <location>
        <begin position="695"/>
        <end position="734"/>
    </location>
</feature>
<dbReference type="FunFam" id="2.10.25.10:FF:000255">
    <property type="entry name" value="Sushi, nidogen and EGF-like domains 1"/>
    <property type="match status" value="1"/>
</dbReference>
<feature type="disulfide bond" evidence="6">
    <location>
        <begin position="682"/>
        <end position="691"/>
    </location>
</feature>
<reference evidence="10" key="1">
    <citation type="submission" date="2021-10" db="EMBL/GenBank/DDBJ databases">
        <title>Tropical sea cucumber genome reveals ecological adaptation and Cuvierian tubules defense mechanism.</title>
        <authorList>
            <person name="Chen T."/>
        </authorList>
    </citation>
    <scope>NUCLEOTIDE SEQUENCE</scope>
    <source>
        <strain evidence="10">Nanhai2018</strain>
        <tissue evidence="10">Muscle</tissue>
    </source>
</reference>
<evidence type="ECO:0000259" key="8">
    <source>
        <dbReference type="PROSITE" id="PS50026"/>
    </source>
</evidence>
<dbReference type="SMART" id="SM00181">
    <property type="entry name" value="EGF"/>
    <property type="match status" value="11"/>
</dbReference>
<evidence type="ECO:0000313" key="10">
    <source>
        <dbReference type="EMBL" id="KAJ8034326.1"/>
    </source>
</evidence>
<dbReference type="Gene3D" id="2.10.25.10">
    <property type="entry name" value="Laminin"/>
    <property type="match status" value="10"/>
</dbReference>
<evidence type="ECO:0000313" key="11">
    <source>
        <dbReference type="Proteomes" id="UP001152320"/>
    </source>
</evidence>
<dbReference type="PROSITE" id="PS50825">
    <property type="entry name" value="HYR"/>
    <property type="match status" value="7"/>
</dbReference>
<keyword evidence="2" id="KW-0732">Signal</keyword>
<keyword evidence="11" id="KW-1185">Reference proteome</keyword>
<keyword evidence="1 6" id="KW-0245">EGF-like domain</keyword>
<feature type="domain" description="EGF-like" evidence="8">
    <location>
        <begin position="530"/>
        <end position="567"/>
    </location>
</feature>
<keyword evidence="4 6" id="KW-1015">Disulfide bond</keyword>
<dbReference type="OrthoDB" id="418245at2759"/>
<feature type="domain" description="EGF-like" evidence="8">
    <location>
        <begin position="653"/>
        <end position="692"/>
    </location>
</feature>
<dbReference type="EMBL" id="JAIZAY010000010">
    <property type="protein sequence ID" value="KAJ8034326.1"/>
    <property type="molecule type" value="Genomic_DNA"/>
</dbReference>
<gene>
    <name evidence="10" type="ORF">HOLleu_21110</name>
</gene>
<feature type="disulfide bond" evidence="6">
    <location>
        <begin position="911"/>
        <end position="920"/>
    </location>
</feature>
<dbReference type="Proteomes" id="UP001152320">
    <property type="component" value="Chromosome 10"/>
</dbReference>
<feature type="disulfide bond" evidence="6">
    <location>
        <begin position="767"/>
        <end position="776"/>
    </location>
</feature>
<proteinExistence type="predicted"/>
<feature type="disulfide bond" evidence="6">
    <location>
        <begin position="557"/>
        <end position="566"/>
    </location>
</feature>
<feature type="domain" description="HYR" evidence="9">
    <location>
        <begin position="362"/>
        <end position="445"/>
    </location>
</feature>
<feature type="disulfide bond" evidence="6">
    <location>
        <begin position="641"/>
        <end position="650"/>
    </location>
</feature>
<evidence type="ECO:0000256" key="1">
    <source>
        <dbReference type="ARBA" id="ARBA00022536"/>
    </source>
</evidence>
<feature type="domain" description="EGF-like" evidence="8">
    <location>
        <begin position="740"/>
        <end position="777"/>
    </location>
</feature>
<feature type="disulfide bond" evidence="6">
    <location>
        <begin position="724"/>
        <end position="733"/>
    </location>
</feature>
<feature type="domain" description="HYR" evidence="9">
    <location>
        <begin position="447"/>
        <end position="530"/>
    </location>
</feature>
<protein>
    <submittedName>
        <fullName evidence="10">Neurogenic locus Notch protein</fullName>
    </submittedName>
</protein>
<feature type="disulfide bond" evidence="6">
    <location>
        <begin position="1120"/>
        <end position="1129"/>
    </location>
</feature>
<feature type="domain" description="EGF-like" evidence="8">
    <location>
        <begin position="885"/>
        <end position="921"/>
    </location>
</feature>
<feature type="domain" description="HYR" evidence="9">
    <location>
        <begin position="925"/>
        <end position="1008"/>
    </location>
</feature>
<evidence type="ECO:0000256" key="7">
    <source>
        <dbReference type="SAM" id="MobiDB-lite"/>
    </source>
</evidence>
<feature type="domain" description="HYR" evidence="9">
    <location>
        <begin position="278"/>
        <end position="361"/>
    </location>
</feature>